<dbReference type="CDD" id="cd00093">
    <property type="entry name" value="HTH_XRE"/>
    <property type="match status" value="1"/>
</dbReference>
<dbReference type="InterPro" id="IPR010982">
    <property type="entry name" value="Lambda_DNA-bd_dom_sf"/>
</dbReference>
<dbReference type="SMART" id="SM00530">
    <property type="entry name" value="HTH_XRE"/>
    <property type="match status" value="1"/>
</dbReference>
<protein>
    <submittedName>
        <fullName evidence="2">Helix-turn-helix transcriptional regulator</fullName>
    </submittedName>
</protein>
<dbReference type="EMBL" id="JAAHFQ010000193">
    <property type="protein sequence ID" value="NER28285.1"/>
    <property type="molecule type" value="Genomic_DNA"/>
</dbReference>
<dbReference type="InterPro" id="IPR001387">
    <property type="entry name" value="Cro/C1-type_HTH"/>
</dbReference>
<proteinExistence type="predicted"/>
<comment type="caution">
    <text evidence="2">The sequence shown here is derived from an EMBL/GenBank/DDBJ whole genome shotgun (WGS) entry which is preliminary data.</text>
</comment>
<feature type="domain" description="HTH cro/C1-type" evidence="1">
    <location>
        <begin position="43"/>
        <end position="85"/>
    </location>
</feature>
<dbReference type="AlphaFoldDB" id="A0A6B3NBI9"/>
<dbReference type="PROSITE" id="PS50943">
    <property type="entry name" value="HTH_CROC1"/>
    <property type="match status" value="1"/>
</dbReference>
<organism evidence="2">
    <name type="scientific">Symploca sp. SIO1C4</name>
    <dbReference type="NCBI Taxonomy" id="2607765"/>
    <lineage>
        <taxon>Bacteria</taxon>
        <taxon>Bacillati</taxon>
        <taxon>Cyanobacteriota</taxon>
        <taxon>Cyanophyceae</taxon>
        <taxon>Coleofasciculales</taxon>
        <taxon>Coleofasciculaceae</taxon>
        <taxon>Symploca</taxon>
    </lineage>
</organism>
<dbReference type="Gene3D" id="1.10.260.40">
    <property type="entry name" value="lambda repressor-like DNA-binding domains"/>
    <property type="match status" value="1"/>
</dbReference>
<sequence>MDTIKRQRLEAAGWRVGTAKDFLGLSPAEVKLVELKLTLSKNLKTVRENQKLSQKALATRMKSSQSRVAKIEAGDPSVSLDLIFRALFSSGATREEIAKAIVSSEENHKNSQKLTTT</sequence>
<name>A0A6B3NBI9_9CYAN</name>
<evidence type="ECO:0000313" key="2">
    <source>
        <dbReference type="EMBL" id="NER28285.1"/>
    </source>
</evidence>
<evidence type="ECO:0000259" key="1">
    <source>
        <dbReference type="PROSITE" id="PS50943"/>
    </source>
</evidence>
<accession>A0A6B3NBI9</accession>
<gene>
    <name evidence="2" type="ORF">F6J89_11785</name>
</gene>
<dbReference type="Pfam" id="PF01381">
    <property type="entry name" value="HTH_3"/>
    <property type="match status" value="1"/>
</dbReference>
<dbReference type="SUPFAM" id="SSF47413">
    <property type="entry name" value="lambda repressor-like DNA-binding domains"/>
    <property type="match status" value="1"/>
</dbReference>
<reference evidence="2" key="1">
    <citation type="submission" date="2019-11" db="EMBL/GenBank/DDBJ databases">
        <title>Genomic insights into an expanded diversity of filamentous marine cyanobacteria reveals the extraordinary biosynthetic potential of Moorea and Okeania.</title>
        <authorList>
            <person name="Ferreira Leao T."/>
            <person name="Wang M."/>
            <person name="Moss N."/>
            <person name="Da Silva R."/>
            <person name="Sanders J."/>
            <person name="Nurk S."/>
            <person name="Gurevich A."/>
            <person name="Humphrey G."/>
            <person name="Reher R."/>
            <person name="Zhu Q."/>
            <person name="Belda-Ferre P."/>
            <person name="Glukhov E."/>
            <person name="Rex R."/>
            <person name="Dorrestein P.C."/>
            <person name="Knight R."/>
            <person name="Pevzner P."/>
            <person name="Gerwick W.H."/>
            <person name="Gerwick L."/>
        </authorList>
    </citation>
    <scope>NUCLEOTIDE SEQUENCE</scope>
    <source>
        <strain evidence="2">SIO1C4</strain>
    </source>
</reference>
<dbReference type="GO" id="GO:0003677">
    <property type="term" value="F:DNA binding"/>
    <property type="evidence" value="ECO:0007669"/>
    <property type="project" value="InterPro"/>
</dbReference>